<dbReference type="InterPro" id="IPR022062">
    <property type="entry name" value="DUF3618"/>
</dbReference>
<evidence type="ECO:0000313" key="3">
    <source>
        <dbReference type="EMBL" id="MBR7674643.1"/>
    </source>
</evidence>
<feature type="compositionally biased region" description="Low complexity" evidence="1">
    <location>
        <begin position="174"/>
        <end position="190"/>
    </location>
</feature>
<dbReference type="EMBL" id="JAGSMN010000362">
    <property type="protein sequence ID" value="MBR7674643.1"/>
    <property type="molecule type" value="Genomic_DNA"/>
</dbReference>
<feature type="compositionally biased region" description="Low complexity" evidence="1">
    <location>
        <begin position="21"/>
        <end position="33"/>
    </location>
</feature>
<feature type="compositionally biased region" description="Basic and acidic residues" evidence="1">
    <location>
        <begin position="1"/>
        <end position="20"/>
    </location>
</feature>
<gene>
    <name evidence="3" type="ORF">KDA82_16775</name>
</gene>
<keyword evidence="2" id="KW-0472">Membrane</keyword>
<dbReference type="AlphaFoldDB" id="A0A8T4IVQ6"/>
<evidence type="ECO:0000256" key="2">
    <source>
        <dbReference type="SAM" id="Phobius"/>
    </source>
</evidence>
<feature type="region of interest" description="Disordered" evidence="1">
    <location>
        <begin position="139"/>
        <end position="198"/>
    </location>
</feature>
<feature type="region of interest" description="Disordered" evidence="1">
    <location>
        <begin position="1"/>
        <end position="42"/>
    </location>
</feature>
<evidence type="ECO:0000256" key="1">
    <source>
        <dbReference type="SAM" id="MobiDB-lite"/>
    </source>
</evidence>
<accession>A0A8T4IVQ6</accession>
<proteinExistence type="predicted"/>
<feature type="compositionally biased region" description="Low complexity" evidence="1">
    <location>
        <begin position="139"/>
        <end position="152"/>
    </location>
</feature>
<sequence>MTSKDTRTSTDTRADTHADAKSAANGAGAADSDGVTDTDGLRARIDRTRDELGTTIEELVAKADVKTRTQEAAAHAVESGRRNAKPIAAAGGALVAVTAAGLLARRRLGGKGHGAGRARALRRLDALNAPAVREHAEALGAAGKAAGKSAGKTARRTAQRAARETARSARRTTDTAGSASRRASRTTSKAAGKHGKRWYRSARHTVPFAKRHWYDSVPGSTALAYKAGKAVGATKRGTKDAVHH</sequence>
<organism evidence="3 4">
    <name type="scientific">Streptomyces daliensis</name>
    <dbReference type="NCBI Taxonomy" id="299421"/>
    <lineage>
        <taxon>Bacteria</taxon>
        <taxon>Bacillati</taxon>
        <taxon>Actinomycetota</taxon>
        <taxon>Actinomycetes</taxon>
        <taxon>Kitasatosporales</taxon>
        <taxon>Streptomycetaceae</taxon>
        <taxon>Streptomyces</taxon>
    </lineage>
</organism>
<keyword evidence="4" id="KW-1185">Reference proteome</keyword>
<dbReference type="Proteomes" id="UP000675554">
    <property type="component" value="Unassembled WGS sequence"/>
</dbReference>
<feature type="transmembrane region" description="Helical" evidence="2">
    <location>
        <begin position="87"/>
        <end position="104"/>
    </location>
</feature>
<name>A0A8T4IVQ6_9ACTN</name>
<feature type="compositionally biased region" description="Basic and acidic residues" evidence="1">
    <location>
        <begin position="161"/>
        <end position="173"/>
    </location>
</feature>
<evidence type="ECO:0000313" key="4">
    <source>
        <dbReference type="Proteomes" id="UP000675554"/>
    </source>
</evidence>
<reference evidence="3" key="1">
    <citation type="submission" date="2021-04" db="EMBL/GenBank/DDBJ databases">
        <title>Sequencing of actinobacteria type strains.</title>
        <authorList>
            <person name="Nguyen G.-S."/>
            <person name="Wentzel A."/>
        </authorList>
    </citation>
    <scope>NUCLEOTIDE SEQUENCE</scope>
    <source>
        <strain evidence="3">DSM 42095</strain>
    </source>
</reference>
<protein>
    <submittedName>
        <fullName evidence="3">DUF3618 domain-containing protein</fullName>
    </submittedName>
</protein>
<keyword evidence="2" id="KW-1133">Transmembrane helix</keyword>
<keyword evidence="2" id="KW-0812">Transmembrane</keyword>
<dbReference type="Pfam" id="PF12277">
    <property type="entry name" value="DUF3618"/>
    <property type="match status" value="1"/>
</dbReference>
<comment type="caution">
    <text evidence="3">The sequence shown here is derived from an EMBL/GenBank/DDBJ whole genome shotgun (WGS) entry which is preliminary data.</text>
</comment>